<evidence type="ECO:0000256" key="1">
    <source>
        <dbReference type="ARBA" id="ARBA00023004"/>
    </source>
</evidence>
<reference evidence="3 4" key="1">
    <citation type="journal article" date="2019" name="Sci. Rep.">
        <title>Orb-weaving spider Araneus ventricosus genome elucidates the spidroin gene catalogue.</title>
        <authorList>
            <person name="Kono N."/>
            <person name="Nakamura H."/>
            <person name="Ohtoshi R."/>
            <person name="Moran D.A.P."/>
            <person name="Shinohara A."/>
            <person name="Yoshida Y."/>
            <person name="Fujiwara M."/>
            <person name="Mori M."/>
            <person name="Tomita M."/>
            <person name="Arakawa K."/>
        </authorList>
    </citation>
    <scope>NUCLEOTIDE SEQUENCE [LARGE SCALE GENOMIC DNA]</scope>
</reference>
<comment type="catalytic activity">
    <reaction evidence="2">
        <text>N(6),N(6)-dimethyl-L-lysyl(36)-[histone H3] + 2 2-oxoglutarate + 2 O2 = L-lysyl(36)-[histone H3] + 2 formaldehyde + 2 succinate + 2 CO2</text>
        <dbReference type="Rhea" id="RHEA:42032"/>
        <dbReference type="Rhea" id="RHEA-COMP:9785"/>
        <dbReference type="Rhea" id="RHEA-COMP:9787"/>
        <dbReference type="ChEBI" id="CHEBI:15379"/>
        <dbReference type="ChEBI" id="CHEBI:16526"/>
        <dbReference type="ChEBI" id="CHEBI:16810"/>
        <dbReference type="ChEBI" id="CHEBI:16842"/>
        <dbReference type="ChEBI" id="CHEBI:29969"/>
        <dbReference type="ChEBI" id="CHEBI:30031"/>
        <dbReference type="ChEBI" id="CHEBI:61976"/>
        <dbReference type="EC" id="1.14.11.27"/>
    </reaction>
</comment>
<dbReference type="InterPro" id="IPR039994">
    <property type="entry name" value="NO66-like"/>
</dbReference>
<dbReference type="GO" id="GO:0032453">
    <property type="term" value="F:histone H3K4 demethylase activity"/>
    <property type="evidence" value="ECO:0007669"/>
    <property type="project" value="TreeGrafter"/>
</dbReference>
<dbReference type="GO" id="GO:0005506">
    <property type="term" value="F:iron ion binding"/>
    <property type="evidence" value="ECO:0007669"/>
    <property type="project" value="UniProtKB-UniRule"/>
</dbReference>
<organism evidence="3 4">
    <name type="scientific">Araneus ventricosus</name>
    <name type="common">Orbweaver spider</name>
    <name type="synonym">Epeira ventricosa</name>
    <dbReference type="NCBI Taxonomy" id="182803"/>
    <lineage>
        <taxon>Eukaryota</taxon>
        <taxon>Metazoa</taxon>
        <taxon>Ecdysozoa</taxon>
        <taxon>Arthropoda</taxon>
        <taxon>Chelicerata</taxon>
        <taxon>Arachnida</taxon>
        <taxon>Araneae</taxon>
        <taxon>Araneomorphae</taxon>
        <taxon>Entelegynae</taxon>
        <taxon>Araneoidea</taxon>
        <taxon>Araneidae</taxon>
        <taxon>Araneus</taxon>
    </lineage>
</organism>
<dbReference type="PANTHER" id="PTHR13096:SF8">
    <property type="entry name" value="RIBOSOMAL OXYGENASE 1"/>
    <property type="match status" value="1"/>
</dbReference>
<dbReference type="PANTHER" id="PTHR13096">
    <property type="entry name" value="MINA53 MYC INDUCED NUCLEAR ANTIGEN"/>
    <property type="match status" value="1"/>
</dbReference>
<dbReference type="Gene3D" id="1.10.10.1500">
    <property type="entry name" value="JmjC domain-containing ribosomal oxygenase (ROX), dimer domain"/>
    <property type="match status" value="1"/>
</dbReference>
<keyword evidence="2" id="KW-0804">Transcription</keyword>
<keyword evidence="1 2" id="KW-0408">Iron</keyword>
<comment type="subcellular location">
    <subcellularLocation>
        <location evidence="2">Nucleus</location>
    </subcellularLocation>
</comment>
<keyword evidence="2" id="KW-0223">Dioxygenase</keyword>
<comment type="function">
    <text evidence="2">Oxygenase that can act as both a histone lysine demethylase and a ribosomal histidine hydroxylase.</text>
</comment>
<evidence type="ECO:0000313" key="4">
    <source>
        <dbReference type="Proteomes" id="UP000499080"/>
    </source>
</evidence>
<dbReference type="EMBL" id="BGPR01152528">
    <property type="protein sequence ID" value="GBL63837.1"/>
    <property type="molecule type" value="Genomic_DNA"/>
</dbReference>
<dbReference type="GO" id="GO:0140680">
    <property type="term" value="F:histone H3K36me/H3K36me2 demethylase activity"/>
    <property type="evidence" value="ECO:0007669"/>
    <property type="project" value="UniProtKB-EC"/>
</dbReference>
<protein>
    <recommendedName>
        <fullName evidence="2">Bifunctional lysine-specific demethylase and histidyl-hydroxylase</fullName>
        <ecNumber evidence="2">1.14.11.27</ecNumber>
    </recommendedName>
</protein>
<keyword evidence="2" id="KW-0479">Metal-binding</keyword>
<dbReference type="AlphaFoldDB" id="A0A4Y1ZRU7"/>
<accession>A0A4Y1ZRU7</accession>
<proteinExistence type="inferred from homology"/>
<dbReference type="GO" id="GO:0005730">
    <property type="term" value="C:nucleolus"/>
    <property type="evidence" value="ECO:0007669"/>
    <property type="project" value="TreeGrafter"/>
</dbReference>
<keyword evidence="4" id="KW-1185">Reference proteome</keyword>
<comment type="cofactor">
    <cofactor evidence="2">
        <name>Fe(2+)</name>
        <dbReference type="ChEBI" id="CHEBI:29033"/>
    </cofactor>
    <text evidence="2">Binds 1 Fe(2+) ion per subunit.</text>
</comment>
<dbReference type="Proteomes" id="UP000499080">
    <property type="component" value="Unassembled WGS sequence"/>
</dbReference>
<sequence length="110" mass="12357">AKAAPGMHSMHITLSTNQLNTWGDFLEHALTNAIEDATENDIEFRKSIPKDYLNYMGRIYSDTVSILAQVFFQQQLGVHTINLGNSIMISNFVITTLTLITCELPYISMC</sequence>
<keyword evidence="2" id="KW-0560">Oxidoreductase</keyword>
<evidence type="ECO:0000313" key="3">
    <source>
        <dbReference type="EMBL" id="GBL63837.1"/>
    </source>
</evidence>
<dbReference type="OrthoDB" id="425950at2759"/>
<keyword evidence="2" id="KW-0805">Transcription regulation</keyword>
<feature type="non-terminal residue" evidence="3">
    <location>
        <position position="1"/>
    </location>
</feature>
<dbReference type="EC" id="1.14.11.27" evidence="2"/>
<name>A0A4Y1ZRU7_ARAVE</name>
<evidence type="ECO:0000256" key="2">
    <source>
        <dbReference type="RuleBase" id="RU366061"/>
    </source>
</evidence>
<comment type="caution">
    <text evidence="3">The sequence shown here is derived from an EMBL/GenBank/DDBJ whole genome shotgun (WGS) entry which is preliminary data.</text>
</comment>
<gene>
    <name evidence="3" type="ORF">AVEN_240974_1</name>
</gene>
<keyword evidence="2" id="KW-0539">Nucleus</keyword>
<comment type="similarity">
    <text evidence="2">Belongs to the ROX family.</text>
</comment>